<evidence type="ECO:0000256" key="1">
    <source>
        <dbReference type="SAM" id="MobiDB-lite"/>
    </source>
</evidence>
<evidence type="ECO:0000313" key="3">
    <source>
        <dbReference type="EMBL" id="GAP38895.1"/>
    </source>
</evidence>
<organism evidence="3 4">
    <name type="scientific">Piscinibacter sakaiensis</name>
    <name type="common">Ideonella sakaiensis</name>
    <dbReference type="NCBI Taxonomy" id="1547922"/>
    <lineage>
        <taxon>Bacteria</taxon>
        <taxon>Pseudomonadati</taxon>
        <taxon>Pseudomonadota</taxon>
        <taxon>Betaproteobacteria</taxon>
        <taxon>Burkholderiales</taxon>
        <taxon>Sphaerotilaceae</taxon>
        <taxon>Piscinibacter</taxon>
    </lineage>
</organism>
<accession>A0A0K8P9P3</accession>
<feature type="region of interest" description="Disordered" evidence="1">
    <location>
        <begin position="38"/>
        <end position="73"/>
    </location>
</feature>
<name>A0A0K8P9P3_PISS1</name>
<dbReference type="Proteomes" id="UP000037660">
    <property type="component" value="Unassembled WGS sequence"/>
</dbReference>
<protein>
    <submittedName>
        <fullName evidence="3">Cell division protein</fullName>
    </submittedName>
</protein>
<dbReference type="Gene3D" id="3.30.1400.10">
    <property type="entry name" value="ZipA, C-terminal FtsZ-binding domain"/>
    <property type="match status" value="1"/>
</dbReference>
<dbReference type="AlphaFoldDB" id="A0A0K8P9P3"/>
<keyword evidence="3" id="KW-0132">Cell division</keyword>
<dbReference type="GO" id="GO:0090529">
    <property type="term" value="P:cell septum assembly"/>
    <property type="evidence" value="ECO:0007669"/>
    <property type="project" value="InterPro"/>
</dbReference>
<dbReference type="SMART" id="SM00771">
    <property type="entry name" value="ZipA_C"/>
    <property type="match status" value="1"/>
</dbReference>
<sequence>MVMDDLTLALAALGGLAILGVLAYNAWQVRRAGPRRAEGGAAHEAREPVLDDPAAPGRPLRVEPSLGDAAPTLDAEPSATATAAAADGGLSAPLEKLPRRLPARLDALIDALVTLHLEHPVTGELVLAHLPPSRRAGAKPFLIEGLSVDSGNWEAPAPGARYGELQAGVQLANRSGALNEIEYSEFIQKVQAFADAVGASAEFPDMLEVVGRARELDAFAGQHDAQLAVLLRARAAAWSVGYIVQQAGLQGFVPGALPGRLVLPGAGEQAPPILVLSYDSKAALAEDPNQAALRELTLAFDVPQTDPEAEPFAAWYARARALAQAMDAVVVDDRGQPLGPPAFAAIDAELKRLYAALAERDLAAGSAAARRVFS</sequence>
<feature type="domain" description="ZipA C-terminal FtsZ-binding" evidence="2">
    <location>
        <begin position="223"/>
        <end position="350"/>
    </location>
</feature>
<dbReference type="STRING" id="1547922.ISF6_0208"/>
<feature type="compositionally biased region" description="Basic and acidic residues" evidence="1">
    <location>
        <begin position="38"/>
        <end position="49"/>
    </location>
</feature>
<dbReference type="EMBL" id="BBYR01000103">
    <property type="protein sequence ID" value="GAP38895.1"/>
    <property type="molecule type" value="Genomic_DNA"/>
</dbReference>
<reference evidence="3 4" key="2">
    <citation type="journal article" date="2016" name="Science">
        <title>A bacterium that degrades and assimilates poly(ethylene terephthalate).</title>
        <authorList>
            <person name="Yoshida S."/>
            <person name="Hiraga K."/>
            <person name="Takehana T."/>
            <person name="Taniguchi I."/>
            <person name="Yamaji H."/>
            <person name="Maeda Y."/>
            <person name="Toyohara K."/>
            <person name="Miyamoto K."/>
            <person name="Kimura Y."/>
            <person name="Oda K."/>
        </authorList>
    </citation>
    <scope>NUCLEOTIDE SEQUENCE [LARGE SCALE GENOMIC DNA]</scope>
    <source>
        <strain evidence="4">NBRC 110686 / TISTR 2288 / 201-F6</strain>
    </source>
</reference>
<dbReference type="InterPro" id="IPR007449">
    <property type="entry name" value="ZipA_FtsZ-bd_C"/>
</dbReference>
<dbReference type="SUPFAM" id="SSF64383">
    <property type="entry name" value="Cell-division protein ZipA, C-terminal domain"/>
    <property type="match status" value="1"/>
</dbReference>
<proteinExistence type="predicted"/>
<dbReference type="InterPro" id="IPR036765">
    <property type="entry name" value="ZipA_FtsZ-bd_C_sf"/>
</dbReference>
<evidence type="ECO:0000313" key="4">
    <source>
        <dbReference type="Proteomes" id="UP000037660"/>
    </source>
</evidence>
<gene>
    <name evidence="3" type="ORF">ISF6_0208</name>
</gene>
<keyword evidence="3" id="KW-0131">Cell cycle</keyword>
<comment type="caution">
    <text evidence="3">The sequence shown here is derived from an EMBL/GenBank/DDBJ whole genome shotgun (WGS) entry which is preliminary data.</text>
</comment>
<keyword evidence="4" id="KW-1185">Reference proteome</keyword>
<reference evidence="4" key="1">
    <citation type="submission" date="2015-07" db="EMBL/GenBank/DDBJ databases">
        <title>Discovery of a poly(ethylene terephthalate assimilation.</title>
        <authorList>
            <person name="Yoshida S."/>
            <person name="Hiraga K."/>
            <person name="Takehana T."/>
            <person name="Taniguchi I."/>
            <person name="Yamaji H."/>
            <person name="Maeda Y."/>
            <person name="Toyohara K."/>
            <person name="Miyamoto K."/>
            <person name="Kimura Y."/>
            <person name="Oda K."/>
        </authorList>
    </citation>
    <scope>NUCLEOTIDE SEQUENCE [LARGE SCALE GENOMIC DNA]</scope>
    <source>
        <strain evidence="4">NBRC 110686 / TISTR 2288 / 201-F6</strain>
    </source>
</reference>
<evidence type="ECO:0000259" key="2">
    <source>
        <dbReference type="SMART" id="SM00771"/>
    </source>
</evidence>